<feature type="domain" description="GST N-terminal" evidence="2">
    <location>
        <begin position="11"/>
        <end position="92"/>
    </location>
</feature>
<dbReference type="SFLD" id="SFLDG00358">
    <property type="entry name" value="Main_(cytGST)"/>
    <property type="match status" value="1"/>
</dbReference>
<dbReference type="Pfam" id="PF13409">
    <property type="entry name" value="GST_N_2"/>
    <property type="match status" value="1"/>
</dbReference>
<dbReference type="PROSITE" id="PS50404">
    <property type="entry name" value="GST_NTER"/>
    <property type="match status" value="1"/>
</dbReference>
<dbReference type="AlphaFoldDB" id="D4Z7Q4"/>
<dbReference type="InterPro" id="IPR036249">
    <property type="entry name" value="Thioredoxin-like_sf"/>
</dbReference>
<accession>D4Z7Q4</accession>
<dbReference type="STRING" id="452662.SJA_C2-01600"/>
<comment type="similarity">
    <text evidence="1">Belongs to the GST superfamily. Zeta family.</text>
</comment>
<dbReference type="InterPro" id="IPR010987">
    <property type="entry name" value="Glutathione-S-Trfase_C-like"/>
</dbReference>
<dbReference type="InterPro" id="IPR034330">
    <property type="entry name" value="GST_Zeta_C"/>
</dbReference>
<keyword evidence="4" id="KW-0413">Isomerase</keyword>
<proteinExistence type="inferred from homology"/>
<dbReference type="SUPFAM" id="SSF52833">
    <property type="entry name" value="Thioredoxin-like"/>
    <property type="match status" value="1"/>
</dbReference>
<dbReference type="Gene3D" id="1.20.1050.10">
    <property type="match status" value="1"/>
</dbReference>
<keyword evidence="5" id="KW-1185">Reference proteome</keyword>
<dbReference type="GO" id="GO:0006749">
    <property type="term" value="P:glutathione metabolic process"/>
    <property type="evidence" value="ECO:0007669"/>
    <property type="project" value="TreeGrafter"/>
</dbReference>
<evidence type="ECO:0000259" key="2">
    <source>
        <dbReference type="PROSITE" id="PS50404"/>
    </source>
</evidence>
<dbReference type="CDD" id="cd03042">
    <property type="entry name" value="GST_N_Zeta"/>
    <property type="match status" value="1"/>
</dbReference>
<dbReference type="Pfam" id="PF13410">
    <property type="entry name" value="GST_C_2"/>
    <property type="match status" value="1"/>
</dbReference>
<dbReference type="GO" id="GO:0004364">
    <property type="term" value="F:glutathione transferase activity"/>
    <property type="evidence" value="ECO:0007669"/>
    <property type="project" value="TreeGrafter"/>
</dbReference>
<dbReference type="InterPro" id="IPR005955">
    <property type="entry name" value="GST_Zeta"/>
</dbReference>
<gene>
    <name evidence="4" type="primary">hmgC</name>
    <name evidence="4" type="ordered locus">SJA_C2-01600</name>
</gene>
<dbReference type="SUPFAM" id="SSF47616">
    <property type="entry name" value="GST C-terminal domain-like"/>
    <property type="match status" value="1"/>
</dbReference>
<feature type="domain" description="GST C-terminal" evidence="3">
    <location>
        <begin position="97"/>
        <end position="222"/>
    </location>
</feature>
<evidence type="ECO:0000259" key="3">
    <source>
        <dbReference type="PROSITE" id="PS50405"/>
    </source>
</evidence>
<protein>
    <submittedName>
        <fullName evidence="4">Maleylacetoacetate isomerase</fullName>
        <ecNumber evidence="4">5.2.1.2</ecNumber>
    </submittedName>
</protein>
<dbReference type="PANTHER" id="PTHR42673:SF21">
    <property type="entry name" value="GLUTATHIONE S-TRANSFERASE YFCF"/>
    <property type="match status" value="1"/>
</dbReference>
<dbReference type="EMBL" id="AP010804">
    <property type="protein sequence ID" value="BAI98523.1"/>
    <property type="molecule type" value="Genomic_DNA"/>
</dbReference>
<evidence type="ECO:0000256" key="1">
    <source>
        <dbReference type="ARBA" id="ARBA00010007"/>
    </source>
</evidence>
<dbReference type="CDD" id="cd03191">
    <property type="entry name" value="GST_C_Zeta"/>
    <property type="match status" value="1"/>
</dbReference>
<dbReference type="Gene3D" id="3.40.30.10">
    <property type="entry name" value="Glutaredoxin"/>
    <property type="match status" value="1"/>
</dbReference>
<evidence type="ECO:0000313" key="4">
    <source>
        <dbReference type="EMBL" id="BAI98523.1"/>
    </source>
</evidence>
<dbReference type="PROSITE" id="PS50405">
    <property type="entry name" value="GST_CTER"/>
    <property type="match status" value="1"/>
</dbReference>
<name>D4Z7Q4_SPHIU</name>
<dbReference type="SFLD" id="SFLDS00019">
    <property type="entry name" value="Glutathione_Transferase_(cytos"/>
    <property type="match status" value="1"/>
</dbReference>
<dbReference type="NCBIfam" id="TIGR01262">
    <property type="entry name" value="maiA"/>
    <property type="match status" value="1"/>
</dbReference>
<dbReference type="GO" id="GO:0016034">
    <property type="term" value="F:maleylacetoacetate isomerase activity"/>
    <property type="evidence" value="ECO:0007669"/>
    <property type="project" value="UniProtKB-EC"/>
</dbReference>
<dbReference type="InterPro" id="IPR034333">
    <property type="entry name" value="GST_Zeta_N"/>
</dbReference>
<sequence>MPRHDRPGPMSALTLHGYWRSTSAYRVRIALNLKGVAYDQVTHDLRTGAQREPDYRAIAPQGLVPAVEADDFTLTQSPAIMEWIEERWPQPPLLPPDAEGRALVRSMAALIGCDIHPLNNLRVLQALKADFGADQPALDRWIARWITDGFAALETLVARHGRGFAFGERPGLADCYLVPQLYSAERFHVDLSPFPALVAAGERARALDAFAAAHPSAQPDAD</sequence>
<dbReference type="InterPro" id="IPR004045">
    <property type="entry name" value="Glutathione_S-Trfase_N"/>
</dbReference>
<organism evidence="4 5">
    <name type="scientific">Sphingobium indicum (strain DSM 16413 / CCM 7287 / MTCC 6362 / UT26 / NBRC 101211 / UT26S)</name>
    <name type="common">Sphingobium japonicum</name>
    <dbReference type="NCBI Taxonomy" id="452662"/>
    <lineage>
        <taxon>Bacteria</taxon>
        <taxon>Pseudomonadati</taxon>
        <taxon>Pseudomonadota</taxon>
        <taxon>Alphaproteobacteria</taxon>
        <taxon>Sphingomonadales</taxon>
        <taxon>Sphingomonadaceae</taxon>
        <taxon>Sphingobium</taxon>
    </lineage>
</organism>
<dbReference type="HOGENOM" id="CLU_011226_20_1_5"/>
<dbReference type="InterPro" id="IPR040079">
    <property type="entry name" value="Glutathione_S-Trfase"/>
</dbReference>
<reference evidence="4 5" key="1">
    <citation type="journal article" date="2010" name="J. Bacteriol.">
        <title>Complete genome sequence of the representative gamma-hexachlorocyclohexane-degrading bacterium Sphingobium japonicum UT26.</title>
        <authorList>
            <person name="Nagata Y."/>
            <person name="Ohtsubo Y."/>
            <person name="Endo R."/>
            <person name="Ichikawa N."/>
            <person name="Ankai A."/>
            <person name="Oguchi A."/>
            <person name="Fukui S."/>
            <person name="Fujita N."/>
            <person name="Tsuda M."/>
        </authorList>
    </citation>
    <scope>NUCLEOTIDE SEQUENCE [LARGE SCALE GENOMIC DNA]</scope>
    <source>
        <strain evidence="5">DSM 16413 / CCM 7287 / MTCC 6362 / UT26 / NBRC 101211 / UT26S</strain>
    </source>
</reference>
<evidence type="ECO:0000313" key="5">
    <source>
        <dbReference type="Proteomes" id="UP000007753"/>
    </source>
</evidence>
<dbReference type="eggNOG" id="COG0625">
    <property type="taxonomic scope" value="Bacteria"/>
</dbReference>
<dbReference type="GO" id="GO:0006559">
    <property type="term" value="P:L-phenylalanine catabolic process"/>
    <property type="evidence" value="ECO:0007669"/>
    <property type="project" value="TreeGrafter"/>
</dbReference>
<dbReference type="EC" id="5.2.1.2" evidence="4"/>
<dbReference type="InterPro" id="IPR036282">
    <property type="entry name" value="Glutathione-S-Trfase_C_sf"/>
</dbReference>
<dbReference type="KEGG" id="sjp:SJA_C2-01600"/>
<dbReference type="GO" id="GO:0005737">
    <property type="term" value="C:cytoplasm"/>
    <property type="evidence" value="ECO:0007669"/>
    <property type="project" value="InterPro"/>
</dbReference>
<dbReference type="Proteomes" id="UP000007753">
    <property type="component" value="Chromosome 2"/>
</dbReference>
<dbReference type="PANTHER" id="PTHR42673">
    <property type="entry name" value="MALEYLACETOACETATE ISOMERASE"/>
    <property type="match status" value="1"/>
</dbReference>